<protein>
    <submittedName>
        <fullName evidence="3">Nematode cuticle collagen N-terminal domain-containing protein</fullName>
    </submittedName>
</protein>
<sequence length="154" mass="17136">MVAVMGLLSGLVGTGLGLKNMVDITHLKEDMLRVYERQDQVETFVRESLRSELLFSHHLTGRGAAAIPHSDCSAIYINRSTTLDRLAVDRCPVERADGKQWIDSAFPPPTVRIGPFPPREGERARPMPSCEKCCPAGLPLDTMQFTQRKVQVCE</sequence>
<proteinExistence type="predicted"/>
<evidence type="ECO:0000313" key="2">
    <source>
        <dbReference type="Proteomes" id="UP000046395"/>
    </source>
</evidence>
<name>A0A5S6R1A1_TRIMR</name>
<feature type="signal peptide" evidence="1">
    <location>
        <begin position="1"/>
        <end position="17"/>
    </location>
</feature>
<keyword evidence="1" id="KW-0732">Signal</keyword>
<feature type="chain" id="PRO_5024401326" evidence="1">
    <location>
        <begin position="18"/>
        <end position="154"/>
    </location>
</feature>
<reference evidence="3" key="1">
    <citation type="submission" date="2019-12" db="UniProtKB">
        <authorList>
            <consortium name="WormBaseParasite"/>
        </authorList>
    </citation>
    <scope>IDENTIFICATION</scope>
</reference>
<organism evidence="2 3">
    <name type="scientific">Trichuris muris</name>
    <name type="common">Mouse whipworm</name>
    <dbReference type="NCBI Taxonomy" id="70415"/>
    <lineage>
        <taxon>Eukaryota</taxon>
        <taxon>Metazoa</taxon>
        <taxon>Ecdysozoa</taxon>
        <taxon>Nematoda</taxon>
        <taxon>Enoplea</taxon>
        <taxon>Dorylaimia</taxon>
        <taxon>Trichinellida</taxon>
        <taxon>Trichuridae</taxon>
        <taxon>Trichuris</taxon>
    </lineage>
</organism>
<evidence type="ECO:0000313" key="3">
    <source>
        <dbReference type="WBParaSite" id="TMUE_3000013079.1"/>
    </source>
</evidence>
<keyword evidence="2" id="KW-1185">Reference proteome</keyword>
<dbReference type="Proteomes" id="UP000046395">
    <property type="component" value="Unassembled WGS sequence"/>
</dbReference>
<accession>A0A5S6R1A1</accession>
<dbReference type="WBParaSite" id="TMUE_3000013079.1">
    <property type="protein sequence ID" value="TMUE_3000013079.1"/>
    <property type="gene ID" value="WBGene00291629"/>
</dbReference>
<dbReference type="AlphaFoldDB" id="A0A5S6R1A1"/>
<evidence type="ECO:0000256" key="1">
    <source>
        <dbReference type="SAM" id="SignalP"/>
    </source>
</evidence>